<dbReference type="InterPro" id="IPR052524">
    <property type="entry name" value="MFS_Cyanate_Porter"/>
</dbReference>
<dbReference type="EMBL" id="BMZQ01000001">
    <property type="protein sequence ID" value="GHD10793.1"/>
    <property type="molecule type" value="Genomic_DNA"/>
</dbReference>
<keyword evidence="2 4" id="KW-1133">Transmembrane helix</keyword>
<gene>
    <name evidence="5" type="ORF">GCM10016234_13170</name>
</gene>
<dbReference type="SUPFAM" id="SSF103473">
    <property type="entry name" value="MFS general substrate transporter"/>
    <property type="match status" value="1"/>
</dbReference>
<dbReference type="PANTHER" id="PTHR23523">
    <property type="match status" value="1"/>
</dbReference>
<dbReference type="GO" id="GO:0022857">
    <property type="term" value="F:transmembrane transporter activity"/>
    <property type="evidence" value="ECO:0007669"/>
    <property type="project" value="InterPro"/>
</dbReference>
<reference evidence="5" key="1">
    <citation type="journal article" date="2014" name="Int. J. Syst. Evol. Microbiol.">
        <title>Complete genome sequence of Corynebacterium casei LMG S-19264T (=DSM 44701T), isolated from a smear-ripened cheese.</title>
        <authorList>
            <consortium name="US DOE Joint Genome Institute (JGI-PGF)"/>
            <person name="Walter F."/>
            <person name="Albersmeier A."/>
            <person name="Kalinowski J."/>
            <person name="Ruckert C."/>
        </authorList>
    </citation>
    <scope>NUCLEOTIDE SEQUENCE</scope>
    <source>
        <strain evidence="5">KCTC 42249</strain>
    </source>
</reference>
<dbReference type="PANTHER" id="PTHR23523:SF2">
    <property type="entry name" value="2-NITROIMIDAZOLE TRANSPORTER"/>
    <property type="match status" value="1"/>
</dbReference>
<organism evidence="5 6">
    <name type="scientific">Tianweitania populi</name>
    <dbReference type="NCBI Taxonomy" id="1607949"/>
    <lineage>
        <taxon>Bacteria</taxon>
        <taxon>Pseudomonadati</taxon>
        <taxon>Pseudomonadota</taxon>
        <taxon>Alphaproteobacteria</taxon>
        <taxon>Hyphomicrobiales</taxon>
        <taxon>Phyllobacteriaceae</taxon>
        <taxon>Tianweitania</taxon>
    </lineage>
</organism>
<evidence type="ECO:0000256" key="2">
    <source>
        <dbReference type="ARBA" id="ARBA00022989"/>
    </source>
</evidence>
<dbReference type="Pfam" id="PF07690">
    <property type="entry name" value="MFS_1"/>
    <property type="match status" value="1"/>
</dbReference>
<protein>
    <submittedName>
        <fullName evidence="5">MFS transporter</fullName>
    </submittedName>
</protein>
<feature type="transmembrane region" description="Helical" evidence="4">
    <location>
        <begin position="360"/>
        <end position="386"/>
    </location>
</feature>
<feature type="transmembrane region" description="Helical" evidence="4">
    <location>
        <begin position="239"/>
        <end position="261"/>
    </location>
</feature>
<comment type="caution">
    <text evidence="5">The sequence shown here is derived from an EMBL/GenBank/DDBJ whole genome shotgun (WGS) entry which is preliminary data.</text>
</comment>
<feature type="transmembrane region" description="Helical" evidence="4">
    <location>
        <begin position="329"/>
        <end position="353"/>
    </location>
</feature>
<dbReference type="InterPro" id="IPR036259">
    <property type="entry name" value="MFS_trans_sf"/>
</dbReference>
<feature type="transmembrane region" description="Helical" evidence="4">
    <location>
        <begin position="110"/>
        <end position="127"/>
    </location>
</feature>
<feature type="transmembrane region" description="Helical" evidence="4">
    <location>
        <begin position="133"/>
        <end position="155"/>
    </location>
</feature>
<keyword evidence="6" id="KW-1185">Reference proteome</keyword>
<dbReference type="AlphaFoldDB" id="A0A8J3GK89"/>
<keyword evidence="1 4" id="KW-0812">Transmembrane</keyword>
<sequence>MIQRPASPAGSFEETEITLIDAEADSAPAPLATPARSTAARFLLGLSLVLIAANLRPVFSSLSSILPEVVQGAGLSTTSASVLTTLPVVCLGLFAPIAPRLAQRLGAERVLLAVLLVLALGTGLRGLGWVPILFFGTVLSGAAIAVGNVLLPGLVKRDFPDRAAMMTGLYTMALCAGAAAAAGITVPVETAFGSWQLALAVWALPALAVACIWAPQTLRLNAAHAHKQHRVEGLWRDPLAWQVTFFMGLQSAFAYIVFGWLSPILRERGLDAATAGLVVSTDVMVQVAACLVIPSIAVRCRDQRLINTVLISCAMLALLGFIFAPLWSIWILAVVQGIGQGGLIAVAMTMIVLRSPDARVAAYLSGMAQGGGYVIASLGPLLVGLIHSWTGSFVACAWLLLLIGGGAITAGLGAGRAKHVQVNQYDL</sequence>
<feature type="transmembrane region" description="Helical" evidence="4">
    <location>
        <begin position="79"/>
        <end position="98"/>
    </location>
</feature>
<evidence type="ECO:0000256" key="3">
    <source>
        <dbReference type="ARBA" id="ARBA00023136"/>
    </source>
</evidence>
<dbReference type="Gene3D" id="1.20.1250.20">
    <property type="entry name" value="MFS general substrate transporter like domains"/>
    <property type="match status" value="2"/>
</dbReference>
<dbReference type="Proteomes" id="UP000630142">
    <property type="component" value="Unassembled WGS sequence"/>
</dbReference>
<keyword evidence="3 4" id="KW-0472">Membrane</keyword>
<evidence type="ECO:0000256" key="4">
    <source>
        <dbReference type="SAM" id="Phobius"/>
    </source>
</evidence>
<dbReference type="CDD" id="cd17339">
    <property type="entry name" value="MFS_NIMT_CynX_like"/>
    <property type="match status" value="1"/>
</dbReference>
<proteinExistence type="predicted"/>
<evidence type="ECO:0000313" key="6">
    <source>
        <dbReference type="Proteomes" id="UP000630142"/>
    </source>
</evidence>
<feature type="transmembrane region" description="Helical" evidence="4">
    <location>
        <begin position="305"/>
        <end position="323"/>
    </location>
</feature>
<feature type="transmembrane region" description="Helical" evidence="4">
    <location>
        <begin position="392"/>
        <end position="414"/>
    </location>
</feature>
<feature type="transmembrane region" description="Helical" evidence="4">
    <location>
        <begin position="273"/>
        <end position="293"/>
    </location>
</feature>
<evidence type="ECO:0000313" key="5">
    <source>
        <dbReference type="EMBL" id="GHD10793.1"/>
    </source>
</evidence>
<name>A0A8J3GK89_9HYPH</name>
<reference evidence="5" key="2">
    <citation type="submission" date="2020-09" db="EMBL/GenBank/DDBJ databases">
        <authorList>
            <person name="Sun Q."/>
            <person name="Kim S."/>
        </authorList>
    </citation>
    <scope>NUCLEOTIDE SEQUENCE</scope>
    <source>
        <strain evidence="5">KCTC 42249</strain>
    </source>
</reference>
<evidence type="ECO:0000256" key="1">
    <source>
        <dbReference type="ARBA" id="ARBA00022692"/>
    </source>
</evidence>
<feature type="transmembrane region" description="Helical" evidence="4">
    <location>
        <begin position="194"/>
        <end position="218"/>
    </location>
</feature>
<accession>A0A8J3GK89</accession>
<feature type="transmembrane region" description="Helical" evidence="4">
    <location>
        <begin position="42"/>
        <end position="59"/>
    </location>
</feature>
<dbReference type="RefSeq" id="WP_189502665.1">
    <property type="nucleotide sequence ID" value="NZ_BMZQ01000001.1"/>
</dbReference>
<dbReference type="InterPro" id="IPR011701">
    <property type="entry name" value="MFS"/>
</dbReference>
<feature type="transmembrane region" description="Helical" evidence="4">
    <location>
        <begin position="167"/>
        <end position="188"/>
    </location>
</feature>